<dbReference type="PANTHER" id="PTHR13066:SF2">
    <property type="entry name" value="GOLGIN-45"/>
    <property type="match status" value="1"/>
</dbReference>
<feature type="coiled-coil region" evidence="1">
    <location>
        <begin position="147"/>
        <end position="188"/>
    </location>
</feature>
<proteinExistence type="predicted"/>
<evidence type="ECO:0000313" key="3">
    <source>
        <dbReference type="EMBL" id="CAK8683074.1"/>
    </source>
</evidence>
<name>A0ABP0FX08_CLALP</name>
<feature type="compositionally biased region" description="Polar residues" evidence="2">
    <location>
        <begin position="315"/>
        <end position="325"/>
    </location>
</feature>
<organism evidence="3 4">
    <name type="scientific">Clavelina lepadiformis</name>
    <name type="common">Light-bulb sea squirt</name>
    <name type="synonym">Ascidia lepadiformis</name>
    <dbReference type="NCBI Taxonomy" id="159417"/>
    <lineage>
        <taxon>Eukaryota</taxon>
        <taxon>Metazoa</taxon>
        <taxon>Chordata</taxon>
        <taxon>Tunicata</taxon>
        <taxon>Ascidiacea</taxon>
        <taxon>Aplousobranchia</taxon>
        <taxon>Clavelinidae</taxon>
        <taxon>Clavelina</taxon>
    </lineage>
</organism>
<dbReference type="InterPro" id="IPR027095">
    <property type="entry name" value="Golgin-45"/>
</dbReference>
<evidence type="ECO:0000313" key="4">
    <source>
        <dbReference type="Proteomes" id="UP001642483"/>
    </source>
</evidence>
<sequence>MESSSFLTKPSLLHIDRDPSWPSVPREVGDGMESTSSSIQSVSVSPRKSPIYKTMLPLSMEVSSLSSSRTTSPVPQEQEVKRHTQFCLEQYSSLDASVSSSTFNASEQCLIEEKEALKDHLQIQIQVNQELKRLLVASVGDDLGYHYERLSTEKAQLSREVDELQKLLEAKKEEMERLEISCDVWRSKFQASRVQCEDLSSWKRSHERKVREMESGVRGLLREHWDRSEHLDHIFRTLKCVNAEVQKKISNEKNRANMADPSCTTAEKCRKLTNALSSHFLQDSQSNLKPPSSTSDYIPEPTPAEKYVLQLLSENQKQSASNPVESSPALPFSPTRKHHFSEYKLDRAINRLHSYAGCDSITVTCCNKCKGDIYVV</sequence>
<keyword evidence="4" id="KW-1185">Reference proteome</keyword>
<evidence type="ECO:0008006" key="5">
    <source>
        <dbReference type="Google" id="ProtNLM"/>
    </source>
</evidence>
<dbReference type="PANTHER" id="PTHR13066">
    <property type="entry name" value="BASIC LEUCINE ZIPPER NUCLEAR FACTOR 1 BLZF1 PROTEIN"/>
    <property type="match status" value="1"/>
</dbReference>
<feature type="region of interest" description="Disordered" evidence="2">
    <location>
        <begin position="1"/>
        <end position="43"/>
    </location>
</feature>
<evidence type="ECO:0000256" key="2">
    <source>
        <dbReference type="SAM" id="MobiDB-lite"/>
    </source>
</evidence>
<dbReference type="EMBL" id="CAWYQH010000096">
    <property type="protein sequence ID" value="CAK8683074.1"/>
    <property type="molecule type" value="Genomic_DNA"/>
</dbReference>
<dbReference type="Proteomes" id="UP001642483">
    <property type="component" value="Unassembled WGS sequence"/>
</dbReference>
<evidence type="ECO:0000256" key="1">
    <source>
        <dbReference type="SAM" id="Coils"/>
    </source>
</evidence>
<feature type="region of interest" description="Disordered" evidence="2">
    <location>
        <begin position="315"/>
        <end position="335"/>
    </location>
</feature>
<reference evidence="3 4" key="1">
    <citation type="submission" date="2024-02" db="EMBL/GenBank/DDBJ databases">
        <authorList>
            <person name="Daric V."/>
            <person name="Darras S."/>
        </authorList>
    </citation>
    <scope>NUCLEOTIDE SEQUENCE [LARGE SCALE GENOMIC DNA]</scope>
</reference>
<comment type="caution">
    <text evidence="3">The sequence shown here is derived from an EMBL/GenBank/DDBJ whole genome shotgun (WGS) entry which is preliminary data.</text>
</comment>
<protein>
    <recommendedName>
        <fullName evidence="5">Golgin-45</fullName>
    </recommendedName>
</protein>
<accession>A0ABP0FX08</accession>
<keyword evidence="1" id="KW-0175">Coiled coil</keyword>
<feature type="region of interest" description="Disordered" evidence="2">
    <location>
        <begin position="280"/>
        <end position="300"/>
    </location>
</feature>
<gene>
    <name evidence="3" type="ORF">CVLEPA_LOCUS14186</name>
</gene>
<feature type="compositionally biased region" description="Low complexity" evidence="2">
    <location>
        <begin position="34"/>
        <end position="43"/>
    </location>
</feature>
<feature type="compositionally biased region" description="Polar residues" evidence="2">
    <location>
        <begin position="280"/>
        <end position="296"/>
    </location>
</feature>